<dbReference type="PANTHER" id="PTHR10024">
    <property type="entry name" value="SYNAPTOTAGMIN"/>
    <property type="match status" value="1"/>
</dbReference>
<reference evidence="3" key="1">
    <citation type="submission" date="2017-02" db="UniProtKB">
        <authorList>
            <consortium name="WormBaseParasite"/>
        </authorList>
    </citation>
    <scope>IDENTIFICATION</scope>
</reference>
<dbReference type="AlphaFoldDB" id="A0A0N5A7T5"/>
<evidence type="ECO:0000313" key="3">
    <source>
        <dbReference type="WBParaSite" id="SMUV_0000009901-mRNA-1"/>
    </source>
</evidence>
<organism evidence="2 3">
    <name type="scientific">Syphacia muris</name>
    <dbReference type="NCBI Taxonomy" id="451379"/>
    <lineage>
        <taxon>Eukaryota</taxon>
        <taxon>Metazoa</taxon>
        <taxon>Ecdysozoa</taxon>
        <taxon>Nematoda</taxon>
        <taxon>Chromadorea</taxon>
        <taxon>Rhabditida</taxon>
        <taxon>Spirurina</taxon>
        <taxon>Oxyuridomorpha</taxon>
        <taxon>Oxyuroidea</taxon>
        <taxon>Oxyuridae</taxon>
        <taxon>Syphacia</taxon>
    </lineage>
</organism>
<dbReference type="GO" id="GO:0030276">
    <property type="term" value="F:clathrin binding"/>
    <property type="evidence" value="ECO:0007669"/>
    <property type="project" value="TreeGrafter"/>
</dbReference>
<dbReference type="InterPro" id="IPR035892">
    <property type="entry name" value="C2_domain_sf"/>
</dbReference>
<dbReference type="GO" id="GO:0017156">
    <property type="term" value="P:calcium-ion regulated exocytosis"/>
    <property type="evidence" value="ECO:0007669"/>
    <property type="project" value="TreeGrafter"/>
</dbReference>
<name>A0A0N5A7T5_9BILA</name>
<evidence type="ECO:0000313" key="2">
    <source>
        <dbReference type="Proteomes" id="UP000046393"/>
    </source>
</evidence>
<dbReference type="GO" id="GO:0001786">
    <property type="term" value="F:phosphatidylserine binding"/>
    <property type="evidence" value="ECO:0007669"/>
    <property type="project" value="TreeGrafter"/>
</dbReference>
<dbReference type="STRING" id="451379.A0A0N5A7T5"/>
<proteinExistence type="predicted"/>
<dbReference type="CDD" id="cd00276">
    <property type="entry name" value="C2B_Synaptotagmin"/>
    <property type="match status" value="1"/>
</dbReference>
<dbReference type="GO" id="GO:0000149">
    <property type="term" value="F:SNARE binding"/>
    <property type="evidence" value="ECO:0007669"/>
    <property type="project" value="TreeGrafter"/>
</dbReference>
<keyword evidence="2" id="KW-1185">Reference proteome</keyword>
<dbReference type="GO" id="GO:0005509">
    <property type="term" value="F:calcium ion binding"/>
    <property type="evidence" value="ECO:0007669"/>
    <property type="project" value="TreeGrafter"/>
</dbReference>
<dbReference type="GO" id="GO:0005544">
    <property type="term" value="F:calcium-dependent phospholipid binding"/>
    <property type="evidence" value="ECO:0007669"/>
    <property type="project" value="TreeGrafter"/>
</dbReference>
<evidence type="ECO:0000259" key="1">
    <source>
        <dbReference type="PROSITE" id="PS50004"/>
    </source>
</evidence>
<dbReference type="PROSITE" id="PS50004">
    <property type="entry name" value="C2"/>
    <property type="match status" value="1"/>
</dbReference>
<sequence length="295" mass="33508">MEDSAVQFLERRRSSSQSIGSLQPELYKRRGSSIVQESTSGRPTVCRIHLQLCYDFAKSDFVVSLLQVEDLICAEENLQFELIIDGYPNRESRRFTNTDDFSSEYFKYAIAYDELLDRELNIRLIATTNNGLSRIALASATIELRSLNPSGDIFVWTAMESCEDTENLGELLIGIQYLSSVERLTVIAHEARNLKYVGLLDGCVRVNLIENGKVQKKRKSSVRRASECPIWNEALAFKVPQDLIEIEIVVVDYDRIGNHKTIGKVLLGQKYSESLWKHLASGQSIIPRWMPLKPA</sequence>
<dbReference type="GO" id="GO:0005886">
    <property type="term" value="C:plasma membrane"/>
    <property type="evidence" value="ECO:0007669"/>
    <property type="project" value="TreeGrafter"/>
</dbReference>
<dbReference type="Gene3D" id="2.60.40.150">
    <property type="entry name" value="C2 domain"/>
    <property type="match status" value="1"/>
</dbReference>
<dbReference type="InterPro" id="IPR000008">
    <property type="entry name" value="C2_dom"/>
</dbReference>
<protein>
    <submittedName>
        <fullName evidence="3">C2 domain-containing protein</fullName>
    </submittedName>
</protein>
<dbReference type="SUPFAM" id="SSF49562">
    <property type="entry name" value="C2 domain (Calcium/lipid-binding domain, CaLB)"/>
    <property type="match status" value="1"/>
</dbReference>
<accession>A0A0N5A7T5</accession>
<dbReference type="GO" id="GO:0070382">
    <property type="term" value="C:exocytic vesicle"/>
    <property type="evidence" value="ECO:0007669"/>
    <property type="project" value="TreeGrafter"/>
</dbReference>
<dbReference type="WBParaSite" id="SMUV_0000009901-mRNA-1">
    <property type="protein sequence ID" value="SMUV_0000009901-mRNA-1"/>
    <property type="gene ID" value="SMUV_0000009901"/>
</dbReference>
<dbReference type="SMART" id="SM00239">
    <property type="entry name" value="C2"/>
    <property type="match status" value="1"/>
</dbReference>
<feature type="domain" description="C2" evidence="1">
    <location>
        <begin position="167"/>
        <end position="290"/>
    </location>
</feature>
<dbReference type="Pfam" id="PF00168">
    <property type="entry name" value="C2"/>
    <property type="match status" value="1"/>
</dbReference>
<dbReference type="Proteomes" id="UP000046393">
    <property type="component" value="Unplaced"/>
</dbReference>
<dbReference type="PANTHER" id="PTHR10024:SF378">
    <property type="entry name" value="SYNAPTOTAGMIN BETA, ISOFORM D"/>
    <property type="match status" value="1"/>
</dbReference>